<proteinExistence type="predicted"/>
<comment type="caution">
    <text evidence="2">The sequence shown here is derived from an EMBL/GenBank/DDBJ whole genome shotgun (WGS) entry which is preliminary data.</text>
</comment>
<gene>
    <name evidence="2" type="ORF">HanXRQr2_Chr06g0272271</name>
</gene>
<accession>A0A9K3IV96</accession>
<feature type="region of interest" description="Disordered" evidence="1">
    <location>
        <begin position="1"/>
        <end position="33"/>
    </location>
</feature>
<sequence length="80" mass="8275">MSLSDFQSAGGESAKDGVSYTVDNSTPVSKDSVADLKQSSADLKHNLGDVYAIEEGLGSSASKARISGDSICFDEDVAKN</sequence>
<reference evidence="2" key="1">
    <citation type="journal article" date="2017" name="Nature">
        <title>The sunflower genome provides insights into oil metabolism, flowering and Asterid evolution.</title>
        <authorList>
            <person name="Badouin H."/>
            <person name="Gouzy J."/>
            <person name="Grassa C.J."/>
            <person name="Murat F."/>
            <person name="Staton S.E."/>
            <person name="Cottret L."/>
            <person name="Lelandais-Briere C."/>
            <person name="Owens G.L."/>
            <person name="Carrere S."/>
            <person name="Mayjonade B."/>
            <person name="Legrand L."/>
            <person name="Gill N."/>
            <person name="Kane N.C."/>
            <person name="Bowers J.E."/>
            <person name="Hubner S."/>
            <person name="Bellec A."/>
            <person name="Berard A."/>
            <person name="Berges H."/>
            <person name="Blanchet N."/>
            <person name="Boniface M.C."/>
            <person name="Brunel D."/>
            <person name="Catrice O."/>
            <person name="Chaidir N."/>
            <person name="Claudel C."/>
            <person name="Donnadieu C."/>
            <person name="Faraut T."/>
            <person name="Fievet G."/>
            <person name="Helmstetter N."/>
            <person name="King M."/>
            <person name="Knapp S.J."/>
            <person name="Lai Z."/>
            <person name="Le Paslier M.C."/>
            <person name="Lippi Y."/>
            <person name="Lorenzon L."/>
            <person name="Mandel J.R."/>
            <person name="Marage G."/>
            <person name="Marchand G."/>
            <person name="Marquand E."/>
            <person name="Bret-Mestries E."/>
            <person name="Morien E."/>
            <person name="Nambeesan S."/>
            <person name="Nguyen T."/>
            <person name="Pegot-Espagnet P."/>
            <person name="Pouilly N."/>
            <person name="Raftis F."/>
            <person name="Sallet E."/>
            <person name="Schiex T."/>
            <person name="Thomas J."/>
            <person name="Vandecasteele C."/>
            <person name="Vares D."/>
            <person name="Vear F."/>
            <person name="Vautrin S."/>
            <person name="Crespi M."/>
            <person name="Mangin B."/>
            <person name="Burke J.M."/>
            <person name="Salse J."/>
            <person name="Munos S."/>
            <person name="Vincourt P."/>
            <person name="Rieseberg L.H."/>
            <person name="Langlade N.B."/>
        </authorList>
    </citation>
    <scope>NUCLEOTIDE SEQUENCE</scope>
    <source>
        <tissue evidence="2">Leaves</tissue>
    </source>
</reference>
<protein>
    <submittedName>
        <fullName evidence="2">Uncharacterized protein</fullName>
    </submittedName>
</protein>
<reference evidence="2" key="2">
    <citation type="submission" date="2020-06" db="EMBL/GenBank/DDBJ databases">
        <title>Helianthus annuus Genome sequencing and assembly Release 2.</title>
        <authorList>
            <person name="Gouzy J."/>
            <person name="Langlade N."/>
            <person name="Munos S."/>
        </authorList>
    </citation>
    <scope>NUCLEOTIDE SEQUENCE</scope>
    <source>
        <tissue evidence="2">Leaves</tissue>
    </source>
</reference>
<dbReference type="Proteomes" id="UP000215914">
    <property type="component" value="Unassembled WGS sequence"/>
</dbReference>
<evidence type="ECO:0000313" key="2">
    <source>
        <dbReference type="EMBL" id="KAF5803519.1"/>
    </source>
</evidence>
<dbReference type="Gramene" id="mRNA:HanXRQr2_Chr06g0272271">
    <property type="protein sequence ID" value="mRNA:HanXRQr2_Chr06g0272271"/>
    <property type="gene ID" value="HanXRQr2_Chr06g0272271"/>
</dbReference>
<name>A0A9K3IV96_HELAN</name>
<evidence type="ECO:0000256" key="1">
    <source>
        <dbReference type="SAM" id="MobiDB-lite"/>
    </source>
</evidence>
<evidence type="ECO:0000313" key="3">
    <source>
        <dbReference type="Proteomes" id="UP000215914"/>
    </source>
</evidence>
<keyword evidence="3" id="KW-1185">Reference proteome</keyword>
<dbReference type="AlphaFoldDB" id="A0A9K3IV96"/>
<dbReference type="EMBL" id="MNCJ02000321">
    <property type="protein sequence ID" value="KAF5803519.1"/>
    <property type="molecule type" value="Genomic_DNA"/>
</dbReference>
<organism evidence="2 3">
    <name type="scientific">Helianthus annuus</name>
    <name type="common">Common sunflower</name>
    <dbReference type="NCBI Taxonomy" id="4232"/>
    <lineage>
        <taxon>Eukaryota</taxon>
        <taxon>Viridiplantae</taxon>
        <taxon>Streptophyta</taxon>
        <taxon>Embryophyta</taxon>
        <taxon>Tracheophyta</taxon>
        <taxon>Spermatophyta</taxon>
        <taxon>Magnoliopsida</taxon>
        <taxon>eudicotyledons</taxon>
        <taxon>Gunneridae</taxon>
        <taxon>Pentapetalae</taxon>
        <taxon>asterids</taxon>
        <taxon>campanulids</taxon>
        <taxon>Asterales</taxon>
        <taxon>Asteraceae</taxon>
        <taxon>Asteroideae</taxon>
        <taxon>Heliantheae alliance</taxon>
        <taxon>Heliantheae</taxon>
        <taxon>Helianthus</taxon>
    </lineage>
</organism>